<feature type="disulfide bond" evidence="5">
    <location>
        <begin position="561"/>
        <end position="565"/>
    </location>
</feature>
<dbReference type="CDD" id="cd00842">
    <property type="entry name" value="MPP_ASMase"/>
    <property type="match status" value="1"/>
</dbReference>
<evidence type="ECO:0000256" key="2">
    <source>
        <dbReference type="ARBA" id="ARBA00023180"/>
    </source>
</evidence>
<dbReference type="PANTHER" id="PTHR10340">
    <property type="entry name" value="SPHINGOMYELIN PHOSPHODIESTERASE"/>
    <property type="match status" value="1"/>
</dbReference>
<dbReference type="GeneID" id="27728706"/>
<dbReference type="InterPro" id="IPR004843">
    <property type="entry name" value="Calcineurin-like_PHP"/>
</dbReference>
<comment type="caution">
    <text evidence="8">The sequence shown here is derived from an EMBL/GenBank/DDBJ whole genome shotgun (WGS) entry which is preliminary data.</text>
</comment>
<dbReference type="KEGG" id="sapo:SAPIO_CDS9634"/>
<dbReference type="HOGENOM" id="CLU_014743_1_0_1"/>
<accession>A0A084FX76</accession>
<gene>
    <name evidence="8" type="ORF">SAPIO_CDS9634</name>
</gene>
<dbReference type="GO" id="GO:0004767">
    <property type="term" value="F:sphingomyelin phosphodiesterase activity"/>
    <property type="evidence" value="ECO:0007669"/>
    <property type="project" value="UniProtKB-UniRule"/>
</dbReference>
<name>A0A084FX76_PSEDA</name>
<keyword evidence="3" id="KW-0326">Glycosidase</keyword>
<sequence length="640" mass="70210">MRFLRVACVALGLGRAVALSTAAPDVEPRAELQSLVERGLAEDLWDEIKDGASCAGCEAIIILLKGLALLGDKIFVKTLQEICKLSNAEDDDVCEGAIGLEGPIIARSIRNMKVPSQTSKLFCLNFLGVCDFPAVTPFQVPLPSEKPAGLTRPGPSGKAPIKIVHYSDVHTDHLYTPGSTANCTKPICCRPYTKDDAPGVSNSPAGPNGDHHCDTPITLEQSMYAAINEFAPDAAFSICTGDIVDHTVWNTSKEFNTISINGVYSRMAAALGTVYGAAGNHEAHPTNAFAPSSINSDAQWVYSLLSNAWTRWIGADAASTTQRQGRYSILHPGSKLRIISLNTNMYYVQNYWLYQRDMERDPESQIAWFASELDAAERNKERVYVIGHMPLGDRDAFHDQSNYIDQLVARYSDTIAAMFFGHTHVDEFQVSYAAYGNGASRNVNDARAISYIAPSLTPTSGMPSFRVYSVDPDTFAVLDAVTYIADMSKPEFQTSTPKWQKYYSAKETYGPLVNPPVTDPAEELTPAFWHRLTETFAANQSAFDGYVLRKSRGWKADDSSCAGACRDNEVCYMRGGRAENNCYDPEPGVHFSKRALNPVEERDDCGISVSRATIGSLAVRRDSLRLLKKRALENNAPLML</sequence>
<comment type="cofactor">
    <cofactor evidence="4">
        <name>Zn(2+)</name>
        <dbReference type="ChEBI" id="CHEBI:29105"/>
    </cofactor>
    <text evidence="4">Binds 2 Zn(2+) ions per subunit.</text>
</comment>
<keyword evidence="4" id="KW-0862">Zinc</keyword>
<dbReference type="RefSeq" id="XP_016639487.1">
    <property type="nucleotide sequence ID" value="XM_016790977.1"/>
</dbReference>
<feature type="binding site" evidence="4">
    <location>
        <position position="242"/>
    </location>
    <ligand>
        <name>Zn(2+)</name>
        <dbReference type="ChEBI" id="CHEBI:29105"/>
        <label>1</label>
    </ligand>
</feature>
<dbReference type="Pfam" id="PF00149">
    <property type="entry name" value="Metallophos"/>
    <property type="match status" value="1"/>
</dbReference>
<evidence type="ECO:0000259" key="7">
    <source>
        <dbReference type="Pfam" id="PF00149"/>
    </source>
</evidence>
<dbReference type="PANTHER" id="PTHR10340:SF34">
    <property type="entry name" value="SPHINGOMYELIN PHOSPHODIESTERASE"/>
    <property type="match status" value="1"/>
</dbReference>
<evidence type="ECO:0000256" key="6">
    <source>
        <dbReference type="SAM" id="SignalP"/>
    </source>
</evidence>
<feature type="disulfide bond" evidence="5">
    <location>
        <begin position="83"/>
        <end position="94"/>
    </location>
</feature>
<dbReference type="AlphaFoldDB" id="A0A084FX76"/>
<keyword evidence="6" id="KW-0732">Signal</keyword>
<dbReference type="InterPro" id="IPR011160">
    <property type="entry name" value="Sphingomy_PDE"/>
</dbReference>
<feature type="binding site" evidence="4">
    <location>
        <position position="424"/>
    </location>
    <ligand>
        <name>Zn(2+)</name>
        <dbReference type="ChEBI" id="CHEBI:29105"/>
        <label>1</label>
    </ligand>
</feature>
<dbReference type="EMBL" id="JOWA01000143">
    <property type="protein sequence ID" value="KEZ39688.1"/>
    <property type="molecule type" value="Genomic_DNA"/>
</dbReference>
<comment type="function">
    <text evidence="3">Converts sphingomyelin to ceramide.</text>
</comment>
<keyword evidence="2" id="KW-0325">Glycoprotein</keyword>
<organism evidence="8 9">
    <name type="scientific">Pseudallescheria apiosperma</name>
    <name type="common">Scedosporium apiospermum</name>
    <dbReference type="NCBI Taxonomy" id="563466"/>
    <lineage>
        <taxon>Eukaryota</taxon>
        <taxon>Fungi</taxon>
        <taxon>Dikarya</taxon>
        <taxon>Ascomycota</taxon>
        <taxon>Pezizomycotina</taxon>
        <taxon>Sordariomycetes</taxon>
        <taxon>Hypocreomycetidae</taxon>
        <taxon>Microascales</taxon>
        <taxon>Microascaceae</taxon>
        <taxon>Scedosporium</taxon>
    </lineage>
</organism>
<dbReference type="OrthoDB" id="282973at2759"/>
<evidence type="ECO:0000313" key="8">
    <source>
        <dbReference type="EMBL" id="KEZ39688.1"/>
    </source>
</evidence>
<dbReference type="VEuPathDB" id="FungiDB:SAPIO_CDS9634"/>
<dbReference type="SUPFAM" id="SSF56300">
    <property type="entry name" value="Metallo-dependent phosphatases"/>
    <property type="match status" value="1"/>
</dbReference>
<dbReference type="Proteomes" id="UP000028545">
    <property type="component" value="Unassembled WGS sequence"/>
</dbReference>
<keyword evidence="5" id="KW-1015">Disulfide bond</keyword>
<feature type="signal peptide" evidence="6">
    <location>
        <begin position="1"/>
        <end position="18"/>
    </location>
</feature>
<evidence type="ECO:0000256" key="1">
    <source>
        <dbReference type="ARBA" id="ARBA00022801"/>
    </source>
</evidence>
<feature type="disulfide bond" evidence="5">
    <location>
        <begin position="189"/>
        <end position="213"/>
    </location>
</feature>
<comment type="similarity">
    <text evidence="3">Belongs to the acid sphingomyelinase family.</text>
</comment>
<feature type="binding site" evidence="4">
    <location>
        <position position="242"/>
    </location>
    <ligand>
        <name>Zn(2+)</name>
        <dbReference type="ChEBI" id="CHEBI:29105"/>
        <label>2</label>
    </ligand>
</feature>
<dbReference type="OMA" id="HNVTVAM"/>
<feature type="binding site" evidence="4">
    <location>
        <position position="170"/>
    </location>
    <ligand>
        <name>Zn(2+)</name>
        <dbReference type="ChEBI" id="CHEBI:29105"/>
        <label>1</label>
    </ligand>
</feature>
<feature type="binding site" evidence="4">
    <location>
        <position position="168"/>
    </location>
    <ligand>
        <name>Zn(2+)</name>
        <dbReference type="ChEBI" id="CHEBI:29105"/>
        <label>1</label>
    </ligand>
</feature>
<reference evidence="8 9" key="1">
    <citation type="journal article" date="2014" name="Genome Announc.">
        <title>Draft genome sequence of the pathogenic fungus Scedosporium apiospermum.</title>
        <authorList>
            <person name="Vandeputte P."/>
            <person name="Ghamrawi S."/>
            <person name="Rechenmann M."/>
            <person name="Iltis A."/>
            <person name="Giraud S."/>
            <person name="Fleury M."/>
            <person name="Thornton C."/>
            <person name="Delhaes L."/>
            <person name="Meyer W."/>
            <person name="Papon N."/>
            <person name="Bouchara J.P."/>
        </authorList>
    </citation>
    <scope>NUCLEOTIDE SEQUENCE [LARGE SCALE GENOMIC DNA]</scope>
    <source>
        <strain evidence="8 9">IHEM 14462</strain>
    </source>
</reference>
<feature type="binding site" evidence="4">
    <location>
        <position position="422"/>
    </location>
    <ligand>
        <name>Zn(2+)</name>
        <dbReference type="ChEBI" id="CHEBI:29105"/>
        <label>2</label>
    </ligand>
</feature>
<keyword evidence="9" id="KW-1185">Reference proteome</keyword>
<feature type="domain" description="Calcineurin-like phosphoesterase" evidence="7">
    <location>
        <begin position="162"/>
        <end position="425"/>
    </location>
</feature>
<dbReference type="PIRSF" id="PIRSF000948">
    <property type="entry name" value="Sphingomy_PDE"/>
    <property type="match status" value="1"/>
</dbReference>
<evidence type="ECO:0000313" key="9">
    <source>
        <dbReference type="Proteomes" id="UP000028545"/>
    </source>
</evidence>
<evidence type="ECO:0000256" key="3">
    <source>
        <dbReference type="PIRNR" id="PIRNR000948"/>
    </source>
</evidence>
<dbReference type="InterPro" id="IPR029052">
    <property type="entry name" value="Metallo-depent_PP-like"/>
</dbReference>
<evidence type="ECO:0000256" key="4">
    <source>
        <dbReference type="PIRSR" id="PIRSR000948-1"/>
    </source>
</evidence>
<feature type="disulfide bond" evidence="5">
    <location>
        <begin position="183"/>
        <end position="188"/>
    </location>
</feature>
<protein>
    <recommendedName>
        <fullName evidence="3">Sphingomyelin phosphodiesterase</fullName>
    </recommendedName>
</protein>
<dbReference type="GO" id="GO:0006685">
    <property type="term" value="P:sphingomyelin catabolic process"/>
    <property type="evidence" value="ECO:0007669"/>
    <property type="project" value="UniProtKB-UniRule"/>
</dbReference>
<keyword evidence="4" id="KW-0479">Metal-binding</keyword>
<feature type="binding site" evidence="4">
    <location>
        <position position="388"/>
    </location>
    <ligand>
        <name>Zn(2+)</name>
        <dbReference type="ChEBI" id="CHEBI:29105"/>
        <label>2</label>
    </ligand>
</feature>
<feature type="chain" id="PRO_5001775071" description="Sphingomyelin phosphodiesterase" evidence="6">
    <location>
        <begin position="19"/>
        <end position="640"/>
    </location>
</feature>
<proteinExistence type="inferred from homology"/>
<keyword evidence="1 3" id="KW-0378">Hydrolase</keyword>
<dbReference type="GO" id="GO:0016798">
    <property type="term" value="F:hydrolase activity, acting on glycosyl bonds"/>
    <property type="evidence" value="ECO:0007669"/>
    <property type="project" value="UniProtKB-KW"/>
</dbReference>
<dbReference type="GO" id="GO:0046872">
    <property type="term" value="F:metal ion binding"/>
    <property type="evidence" value="ECO:0007669"/>
    <property type="project" value="UniProtKB-KW"/>
</dbReference>
<feature type="disulfide bond" evidence="5">
    <location>
        <begin position="54"/>
        <end position="130"/>
    </location>
</feature>
<dbReference type="GO" id="GO:0016020">
    <property type="term" value="C:membrane"/>
    <property type="evidence" value="ECO:0007669"/>
    <property type="project" value="GOC"/>
</dbReference>
<dbReference type="InterPro" id="IPR041805">
    <property type="entry name" value="ASMase/PPN1_MPP"/>
</dbReference>
<dbReference type="Gene3D" id="3.60.21.10">
    <property type="match status" value="1"/>
</dbReference>
<evidence type="ECO:0000256" key="5">
    <source>
        <dbReference type="PIRSR" id="PIRSR000948-2"/>
    </source>
</evidence>
<feature type="binding site" evidence="4">
    <location>
        <position position="280"/>
    </location>
    <ligand>
        <name>Zn(2+)</name>
        <dbReference type="ChEBI" id="CHEBI:29105"/>
        <label>2</label>
    </ligand>
</feature>